<dbReference type="GO" id="GO:0001541">
    <property type="term" value="P:ovarian follicle development"/>
    <property type="evidence" value="ECO:0007669"/>
    <property type="project" value="Ensembl"/>
</dbReference>
<dbReference type="PANTHER" id="PTHR45887:SF1">
    <property type="entry name" value="TRANSLATION INITIATION FACTOR EIF-2B SUBUNIT EPSILON"/>
    <property type="match status" value="1"/>
</dbReference>
<keyword evidence="5" id="KW-0648">Protein biosynthesis</keyword>
<dbReference type="Gene3D" id="2.160.10.10">
    <property type="entry name" value="Hexapeptide repeat proteins"/>
    <property type="match status" value="1"/>
</dbReference>
<dbReference type="GO" id="GO:0005851">
    <property type="term" value="C:eukaryotic translation initiation factor 2B complex"/>
    <property type="evidence" value="ECO:0007669"/>
    <property type="project" value="Ensembl"/>
</dbReference>
<feature type="compositionally biased region" description="Polar residues" evidence="9">
    <location>
        <begin position="537"/>
        <end position="552"/>
    </location>
</feature>
<reference evidence="11" key="1">
    <citation type="submission" date="2025-08" db="UniProtKB">
        <authorList>
            <consortium name="Ensembl"/>
        </authorList>
    </citation>
    <scope>IDENTIFICATION</scope>
</reference>
<evidence type="ECO:0000256" key="9">
    <source>
        <dbReference type="SAM" id="MobiDB-lite"/>
    </source>
</evidence>
<dbReference type="PANTHER" id="PTHR45887">
    <property type="entry name" value="TRANSLATION INITIATION FACTOR EIF-2B SUBUNIT EPSILON"/>
    <property type="match status" value="1"/>
</dbReference>
<dbReference type="SMART" id="SM00515">
    <property type="entry name" value="eIF5C"/>
    <property type="match status" value="1"/>
</dbReference>
<name>A0A7M4F0T2_CROPO</name>
<dbReference type="GO" id="GO:0005085">
    <property type="term" value="F:guanyl-nucleotide exchange factor activity"/>
    <property type="evidence" value="ECO:0007669"/>
    <property type="project" value="Ensembl"/>
</dbReference>
<proteinExistence type="inferred from homology"/>
<organism evidence="11 12">
    <name type="scientific">Crocodylus porosus</name>
    <name type="common">Saltwater crocodile</name>
    <name type="synonym">Estuarine crocodile</name>
    <dbReference type="NCBI Taxonomy" id="8502"/>
    <lineage>
        <taxon>Eukaryota</taxon>
        <taxon>Metazoa</taxon>
        <taxon>Chordata</taxon>
        <taxon>Craniata</taxon>
        <taxon>Vertebrata</taxon>
        <taxon>Euteleostomi</taxon>
        <taxon>Archelosauria</taxon>
        <taxon>Archosauria</taxon>
        <taxon>Crocodylia</taxon>
        <taxon>Longirostres</taxon>
        <taxon>Crocodylidae</taxon>
        <taxon>Crocodylus</taxon>
    </lineage>
</organism>
<evidence type="ECO:0000256" key="3">
    <source>
        <dbReference type="ARBA" id="ARBA00022490"/>
    </source>
</evidence>
<evidence type="ECO:0000256" key="7">
    <source>
        <dbReference type="ARBA" id="ARBA00044345"/>
    </source>
</evidence>
<protein>
    <recommendedName>
        <fullName evidence="6">Translation initiation factor eIF2B subunit epsilon</fullName>
    </recommendedName>
    <alternativeName>
        <fullName evidence="7">eIF2B GDP-GTP exchange factor subunit epsilon</fullName>
    </alternativeName>
</protein>
<reference evidence="11" key="2">
    <citation type="submission" date="2025-09" db="UniProtKB">
        <authorList>
            <consortium name="Ensembl"/>
        </authorList>
    </citation>
    <scope>IDENTIFICATION</scope>
</reference>
<evidence type="ECO:0000256" key="8">
    <source>
        <dbReference type="ARBA" id="ARBA00046432"/>
    </source>
</evidence>
<gene>
    <name evidence="11" type="primary">EIF2B5</name>
</gene>
<feature type="region of interest" description="Disordered" evidence="9">
    <location>
        <begin position="509"/>
        <end position="552"/>
    </location>
</feature>
<evidence type="ECO:0000259" key="10">
    <source>
        <dbReference type="PROSITE" id="PS51363"/>
    </source>
</evidence>
<dbReference type="InterPro" id="IPR029044">
    <property type="entry name" value="Nucleotide-diphossugar_trans"/>
</dbReference>
<dbReference type="Ensembl" id="ENSCPRT00005019649.1">
    <property type="protein sequence ID" value="ENSCPRP00005016771.1"/>
    <property type="gene ID" value="ENSCPRG00005011698.1"/>
</dbReference>
<dbReference type="FunFam" id="1.25.40.180:FF:000022">
    <property type="entry name" value="Translation initiation factor eIF-2B epsilon subunit"/>
    <property type="match status" value="1"/>
</dbReference>
<comment type="similarity">
    <text evidence="2">Belongs to the eIF-2B gamma/epsilon subunits family.</text>
</comment>
<dbReference type="Pfam" id="PF25084">
    <property type="entry name" value="LbH_EIF2B"/>
    <property type="match status" value="1"/>
</dbReference>
<dbReference type="OMA" id="LAQSCKI"/>
<dbReference type="SUPFAM" id="SSF48371">
    <property type="entry name" value="ARM repeat"/>
    <property type="match status" value="1"/>
</dbReference>
<dbReference type="GO" id="GO:0034976">
    <property type="term" value="P:response to endoplasmic reticulum stress"/>
    <property type="evidence" value="ECO:0007669"/>
    <property type="project" value="Ensembl"/>
</dbReference>
<feature type="domain" description="W2" evidence="10">
    <location>
        <begin position="550"/>
        <end position="727"/>
    </location>
</feature>
<feature type="region of interest" description="Disordered" evidence="9">
    <location>
        <begin position="453"/>
        <end position="478"/>
    </location>
</feature>
<dbReference type="InterPro" id="IPR035543">
    <property type="entry name" value="eIF-2B_epsilon_N"/>
</dbReference>
<dbReference type="InterPro" id="IPR011004">
    <property type="entry name" value="Trimer_LpxA-like_sf"/>
</dbReference>
<dbReference type="GO" id="GO:0050852">
    <property type="term" value="P:T cell receptor signaling pathway"/>
    <property type="evidence" value="ECO:0007669"/>
    <property type="project" value="Ensembl"/>
</dbReference>
<dbReference type="GO" id="GO:0009408">
    <property type="term" value="P:response to heat"/>
    <property type="evidence" value="ECO:0007669"/>
    <property type="project" value="Ensembl"/>
</dbReference>
<evidence type="ECO:0000256" key="2">
    <source>
        <dbReference type="ARBA" id="ARBA00007878"/>
    </source>
</evidence>
<dbReference type="GO" id="GO:0042552">
    <property type="term" value="P:myelination"/>
    <property type="evidence" value="ECO:0007669"/>
    <property type="project" value="Ensembl"/>
</dbReference>
<keyword evidence="3" id="KW-0963">Cytoplasm</keyword>
<feature type="compositionally biased region" description="Gly residues" evidence="9">
    <location>
        <begin position="14"/>
        <end position="23"/>
    </location>
</feature>
<dbReference type="GO" id="GO:0003743">
    <property type="term" value="F:translation initiation factor activity"/>
    <property type="evidence" value="ECO:0007669"/>
    <property type="project" value="UniProtKB-KW"/>
</dbReference>
<keyword evidence="12" id="KW-1185">Reference proteome</keyword>
<dbReference type="SUPFAM" id="SSF53448">
    <property type="entry name" value="Nucleotide-diphospho-sugar transferases"/>
    <property type="match status" value="1"/>
</dbReference>
<dbReference type="CDD" id="cd11558">
    <property type="entry name" value="W2_eIF2B_epsilon"/>
    <property type="match status" value="1"/>
</dbReference>
<dbReference type="GO" id="GO:0031369">
    <property type="term" value="F:translation initiation factor binding"/>
    <property type="evidence" value="ECO:0007669"/>
    <property type="project" value="InterPro"/>
</dbReference>
<dbReference type="Gene3D" id="3.90.550.10">
    <property type="entry name" value="Spore Coat Polysaccharide Biosynthesis Protein SpsA, Chain A"/>
    <property type="match status" value="1"/>
</dbReference>
<comment type="subcellular location">
    <subcellularLocation>
        <location evidence="1">Cytoplasm</location>
        <location evidence="1">Cytosol</location>
    </subcellularLocation>
</comment>
<evidence type="ECO:0000256" key="5">
    <source>
        <dbReference type="ARBA" id="ARBA00022917"/>
    </source>
</evidence>
<dbReference type="GeneTree" id="ENSGT00510000047568"/>
<evidence type="ECO:0000313" key="12">
    <source>
        <dbReference type="Proteomes" id="UP000594220"/>
    </source>
</evidence>
<dbReference type="AlphaFoldDB" id="A0A7M4F0T2"/>
<dbReference type="GO" id="GO:0005634">
    <property type="term" value="C:nucleus"/>
    <property type="evidence" value="ECO:0007669"/>
    <property type="project" value="Ensembl"/>
</dbReference>
<accession>A0A7M4F0T2</accession>
<dbReference type="GO" id="GO:0002183">
    <property type="term" value="P:cytoplasmic translational initiation"/>
    <property type="evidence" value="ECO:0007669"/>
    <property type="project" value="Ensembl"/>
</dbReference>
<dbReference type="PROSITE" id="PS51363">
    <property type="entry name" value="W2"/>
    <property type="match status" value="1"/>
</dbReference>
<dbReference type="InterPro" id="IPR003307">
    <property type="entry name" value="W2_domain"/>
</dbReference>
<dbReference type="Pfam" id="PF02020">
    <property type="entry name" value="W2"/>
    <property type="match status" value="1"/>
</dbReference>
<dbReference type="GO" id="GO:0005829">
    <property type="term" value="C:cytosol"/>
    <property type="evidence" value="ECO:0007669"/>
    <property type="project" value="UniProtKB-SubCell"/>
</dbReference>
<keyword evidence="4" id="KW-0396">Initiation factor</keyword>
<evidence type="ECO:0000256" key="6">
    <source>
        <dbReference type="ARBA" id="ARBA00044144"/>
    </source>
</evidence>
<feature type="region of interest" description="Disordered" evidence="9">
    <location>
        <begin position="1"/>
        <end position="35"/>
    </location>
</feature>
<dbReference type="InterPro" id="IPR056764">
    <property type="entry name" value="LbH_EIF2B3/5"/>
</dbReference>
<feature type="compositionally biased region" description="Acidic residues" evidence="9">
    <location>
        <begin position="463"/>
        <end position="474"/>
    </location>
</feature>
<dbReference type="Proteomes" id="UP000594220">
    <property type="component" value="Unplaced"/>
</dbReference>
<evidence type="ECO:0000313" key="11">
    <source>
        <dbReference type="Ensembl" id="ENSCPRP00005016771.1"/>
    </source>
</evidence>
<dbReference type="GO" id="GO:0014003">
    <property type="term" value="P:oligodendrocyte development"/>
    <property type="evidence" value="ECO:0007669"/>
    <property type="project" value="Ensembl"/>
</dbReference>
<dbReference type="GO" id="GO:0014002">
    <property type="term" value="P:astrocyte development"/>
    <property type="evidence" value="ECO:0007669"/>
    <property type="project" value="Ensembl"/>
</dbReference>
<comment type="subunit">
    <text evidence="8">Component of the translation initiation factor 2B (eIF2B) complex which is a heterodecamer of two sets of five different subunits: alpha, beta, gamma, delta and epsilon. Subunits alpha, beta and delta comprise a regulatory subcomplex and subunits epsilon and gamma comprise a catalytic subcomplex. Within the complex, the hexameric regulatory complex resides at the center, with the two heterodimeric catalytic subcomplexes bound on opposite sides.</text>
</comment>
<evidence type="ECO:0000256" key="4">
    <source>
        <dbReference type="ARBA" id="ARBA00022540"/>
    </source>
</evidence>
<sequence>MRPREEMAARGSGKRGSGSGGARGPEPQEEPPPPLQAVLVADSFNRRFFPISKDRPRESLLIVWEKPWYFKAQALLPLANVAMIDYTLEFLTATGVEETFVFCCWKSAEIKEHLQKSKWCCHTSPNTVRFVPSDLYRSLGDVLRDVDAKSLVRSDFLLVSGDVVSNINISSALEEHRVRRKLEKNVSVMTMVFKESSPGHRARCQEDDIILAMDSATNRVLHYQKTQGLKRFPFPMNLFQSNIENVEVRHDLIDCHISICSPQVAELFTDNFDYQTRDDFVRGLLVNEEVLGNQIHMHVTTEEYGAHVCNLQMYEAVCSDIIRRWVYPLTPEINFTDDPAQSYTHSKHNIYRGRDVSLGHDSVLDENVLIGWGTIIGNNCSITNSIIGQNCKIGDRVILDGALIWNGVNVANDAEIRESLVCDEAEVKESVKLKPRCVLTSQVVVGPDITLPEGTVISLHPPDEDEDEDDEFSDDSGVNKEEIKVKLKGYNKLEVGSEGRGYLWRADNENEVDEEEQRQSLWGPHLNLGEESETDSDISLGSEQPDSRSASPQLDDIKVFQNEVLGTLQRGKEENISCDNLVLEINSLKYAYNISLKEVMQVLSKVVLEFPLQQLNGELDPQHYCVSLLPLLKSWTPLFKNYIKRASDHLDALSAIEEFFLEHDGLCTSMAKVLMAFYQLEILEEEMILNWFSRRDTSDKGRQLRRNQRLQKFIQWLEEAEEESSEGDQD</sequence>
<dbReference type="InterPro" id="IPR051956">
    <property type="entry name" value="eIF2B_epsilon"/>
</dbReference>
<dbReference type="SUPFAM" id="SSF51161">
    <property type="entry name" value="Trimeric LpxA-like enzymes"/>
    <property type="match status" value="1"/>
</dbReference>
<dbReference type="InterPro" id="IPR016024">
    <property type="entry name" value="ARM-type_fold"/>
</dbReference>
<dbReference type="CDD" id="cd04197">
    <property type="entry name" value="eIF-2B_epsilon_N"/>
    <property type="match status" value="1"/>
</dbReference>
<dbReference type="InterPro" id="IPR044123">
    <property type="entry name" value="W2_eIF2B_epsilon"/>
</dbReference>
<dbReference type="FunFam" id="3.90.550.10:FF:000100">
    <property type="entry name" value="translation initiation factor eIF-2B subunit epsilon"/>
    <property type="match status" value="1"/>
</dbReference>
<dbReference type="Gene3D" id="1.25.40.180">
    <property type="match status" value="1"/>
</dbReference>
<evidence type="ECO:0000256" key="1">
    <source>
        <dbReference type="ARBA" id="ARBA00004514"/>
    </source>
</evidence>